<sequence>MAASAVTTKGADHTVELVVLDNPESAADGDSAVSASQEIKPLLTQSKRPKINIFAVSRSGGKPREQLIKITELEISPFSQFSLWVWSGSRYSGLVCMVLSSITYFLMEVLSDNFNAQSIPLFETAFTRCTVTLILSYLWLRISGQPLFGATHPWSLLVFRALAGNLSLLSFIYCIQRIPFSQALVLGFTTPIIASIMSRIILHEKLKIADIVGLICSFFGMIFIFQHMLYKSMTVLSFGILASPATGICTFALEEFVVPSLHSLSLMLILGTLSFLAELYALLARGLQLEKVGKAANVQFTEVALSQLWGICTSRMSWSFGQLAGCLLILISVSCTMYFGPDKETG</sequence>
<evidence type="ECO:0000256" key="2">
    <source>
        <dbReference type="ARBA" id="ARBA00007635"/>
    </source>
</evidence>
<dbReference type="InterPro" id="IPR000620">
    <property type="entry name" value="EamA_dom"/>
</dbReference>
<dbReference type="Proteomes" id="UP001396334">
    <property type="component" value="Unassembled WGS sequence"/>
</dbReference>
<evidence type="ECO:0000256" key="5">
    <source>
        <dbReference type="ARBA" id="ARBA00023136"/>
    </source>
</evidence>
<protein>
    <recommendedName>
        <fullName evidence="7">EamA domain-containing protein</fullName>
    </recommendedName>
</protein>
<feature type="domain" description="EamA" evidence="7">
    <location>
        <begin position="93"/>
        <end position="225"/>
    </location>
</feature>
<evidence type="ECO:0000256" key="4">
    <source>
        <dbReference type="ARBA" id="ARBA00022989"/>
    </source>
</evidence>
<dbReference type="PANTHER" id="PTHR22911:SF6">
    <property type="entry name" value="SOLUTE CARRIER FAMILY 35 MEMBER G1"/>
    <property type="match status" value="1"/>
</dbReference>
<evidence type="ECO:0000259" key="7">
    <source>
        <dbReference type="Pfam" id="PF00892"/>
    </source>
</evidence>
<dbReference type="PANTHER" id="PTHR22911">
    <property type="entry name" value="ACYL-MALONYL CONDENSING ENZYME-RELATED"/>
    <property type="match status" value="1"/>
</dbReference>
<proteinExistence type="inferred from homology"/>
<feature type="transmembrane region" description="Helical" evidence="6">
    <location>
        <begin position="154"/>
        <end position="176"/>
    </location>
</feature>
<feature type="transmembrane region" description="Helical" evidence="6">
    <location>
        <begin position="208"/>
        <end position="225"/>
    </location>
</feature>
<accession>A0ABR1Z8Q3</accession>
<reference evidence="8 9" key="1">
    <citation type="journal article" date="2024" name="G3 (Bethesda)">
        <title>Genome assembly of Hibiscus sabdariffa L. provides insights into metabolisms of medicinal natural products.</title>
        <authorList>
            <person name="Kim T."/>
        </authorList>
    </citation>
    <scope>NUCLEOTIDE SEQUENCE [LARGE SCALE GENOMIC DNA]</scope>
    <source>
        <strain evidence="8">TK-2024</strain>
        <tissue evidence="8">Old leaves</tissue>
    </source>
</reference>
<dbReference type="Pfam" id="PF00892">
    <property type="entry name" value="EamA"/>
    <property type="match status" value="1"/>
</dbReference>
<evidence type="ECO:0000256" key="3">
    <source>
        <dbReference type="ARBA" id="ARBA00022692"/>
    </source>
</evidence>
<name>A0ABR1Z8Q3_9ROSI</name>
<feature type="transmembrane region" description="Helical" evidence="6">
    <location>
        <begin position="265"/>
        <end position="284"/>
    </location>
</feature>
<evidence type="ECO:0000313" key="9">
    <source>
        <dbReference type="Proteomes" id="UP001396334"/>
    </source>
</evidence>
<keyword evidence="3 6" id="KW-0812">Transmembrane</keyword>
<dbReference type="EMBL" id="JBBPBN010002293">
    <property type="protein sequence ID" value="KAK8476377.1"/>
    <property type="molecule type" value="Genomic_DNA"/>
</dbReference>
<organism evidence="8 9">
    <name type="scientific">Hibiscus sabdariffa</name>
    <name type="common">roselle</name>
    <dbReference type="NCBI Taxonomy" id="183260"/>
    <lineage>
        <taxon>Eukaryota</taxon>
        <taxon>Viridiplantae</taxon>
        <taxon>Streptophyta</taxon>
        <taxon>Embryophyta</taxon>
        <taxon>Tracheophyta</taxon>
        <taxon>Spermatophyta</taxon>
        <taxon>Magnoliopsida</taxon>
        <taxon>eudicotyledons</taxon>
        <taxon>Gunneridae</taxon>
        <taxon>Pentapetalae</taxon>
        <taxon>rosids</taxon>
        <taxon>malvids</taxon>
        <taxon>Malvales</taxon>
        <taxon>Malvaceae</taxon>
        <taxon>Malvoideae</taxon>
        <taxon>Hibiscus</taxon>
    </lineage>
</organism>
<feature type="transmembrane region" description="Helical" evidence="6">
    <location>
        <begin position="232"/>
        <end position="253"/>
    </location>
</feature>
<feature type="transmembrane region" description="Helical" evidence="6">
    <location>
        <begin position="320"/>
        <end position="340"/>
    </location>
</feature>
<comment type="caution">
    <text evidence="8">The sequence shown here is derived from an EMBL/GenBank/DDBJ whole genome shotgun (WGS) entry which is preliminary data.</text>
</comment>
<evidence type="ECO:0000313" key="8">
    <source>
        <dbReference type="EMBL" id="KAK8476377.1"/>
    </source>
</evidence>
<keyword evidence="9" id="KW-1185">Reference proteome</keyword>
<feature type="transmembrane region" description="Helical" evidence="6">
    <location>
        <begin position="122"/>
        <end position="142"/>
    </location>
</feature>
<feature type="transmembrane region" description="Helical" evidence="6">
    <location>
        <begin position="183"/>
        <end position="202"/>
    </location>
</feature>
<comment type="similarity">
    <text evidence="2">Belongs to the drug/metabolite transporter (DMT) superfamily. Plant drug/metabolite exporter (P-DME) (TC 2.A.7.4) family.</text>
</comment>
<evidence type="ECO:0000256" key="1">
    <source>
        <dbReference type="ARBA" id="ARBA00004141"/>
    </source>
</evidence>
<evidence type="ECO:0000256" key="6">
    <source>
        <dbReference type="SAM" id="Phobius"/>
    </source>
</evidence>
<gene>
    <name evidence="8" type="ORF">V6N11_082606</name>
</gene>
<dbReference type="InterPro" id="IPR037185">
    <property type="entry name" value="EmrE-like"/>
</dbReference>
<comment type="subcellular location">
    <subcellularLocation>
        <location evidence="1">Membrane</location>
        <topology evidence="1">Multi-pass membrane protein</topology>
    </subcellularLocation>
</comment>
<keyword evidence="5 6" id="KW-0472">Membrane</keyword>
<dbReference type="SUPFAM" id="SSF103481">
    <property type="entry name" value="Multidrug resistance efflux transporter EmrE"/>
    <property type="match status" value="2"/>
</dbReference>
<keyword evidence="4 6" id="KW-1133">Transmembrane helix</keyword>
<feature type="transmembrane region" description="Helical" evidence="6">
    <location>
        <begin position="91"/>
        <end position="110"/>
    </location>
</feature>